<keyword evidence="3" id="KW-1185">Reference proteome</keyword>
<gene>
    <name evidence="2" type="ORF">LTR91_016437</name>
</gene>
<dbReference type="AlphaFoldDB" id="A0AAN6K8C4"/>
<name>A0AAN6K8C4_9PEZI</name>
<comment type="caution">
    <text evidence="2">The sequence shown here is derived from an EMBL/GenBank/DDBJ whole genome shotgun (WGS) entry which is preliminary data.</text>
</comment>
<keyword evidence="1" id="KW-0175">Coiled coil</keyword>
<sequence length="141" mass="16144">MDDQFDPSEAFMLAVAVASAMPMSPEYHRLRRLIKEPEGFFAREGPIFKQVWAANLTEVEIKYLFEVAHKQLERAIKAKVAALQRELDKLNQVLARGFREVGHEDPEDLKGDVCQLVSQRWNHESAVEEMTGRKVIGRHLG</sequence>
<evidence type="ECO:0000313" key="2">
    <source>
        <dbReference type="EMBL" id="KAK0969110.1"/>
    </source>
</evidence>
<accession>A0AAN6K8C4</accession>
<reference evidence="2" key="1">
    <citation type="submission" date="2023-06" db="EMBL/GenBank/DDBJ databases">
        <title>Black Yeasts Isolated from many extreme environments.</title>
        <authorList>
            <person name="Coleine C."/>
            <person name="Stajich J.E."/>
            <person name="Selbmann L."/>
        </authorList>
    </citation>
    <scope>NUCLEOTIDE SEQUENCE</scope>
    <source>
        <strain evidence="2">CCFEE 5200</strain>
    </source>
</reference>
<evidence type="ECO:0000313" key="3">
    <source>
        <dbReference type="Proteomes" id="UP001175353"/>
    </source>
</evidence>
<dbReference type="Proteomes" id="UP001175353">
    <property type="component" value="Unassembled WGS sequence"/>
</dbReference>
<dbReference type="EMBL" id="JAUJLE010000200">
    <property type="protein sequence ID" value="KAK0969110.1"/>
    <property type="molecule type" value="Genomic_DNA"/>
</dbReference>
<evidence type="ECO:0000256" key="1">
    <source>
        <dbReference type="SAM" id="Coils"/>
    </source>
</evidence>
<protein>
    <submittedName>
        <fullName evidence="2">Uncharacterized protein</fullName>
    </submittedName>
</protein>
<proteinExistence type="predicted"/>
<organism evidence="2 3">
    <name type="scientific">Friedmanniomyces endolithicus</name>
    <dbReference type="NCBI Taxonomy" id="329885"/>
    <lineage>
        <taxon>Eukaryota</taxon>
        <taxon>Fungi</taxon>
        <taxon>Dikarya</taxon>
        <taxon>Ascomycota</taxon>
        <taxon>Pezizomycotina</taxon>
        <taxon>Dothideomycetes</taxon>
        <taxon>Dothideomycetidae</taxon>
        <taxon>Mycosphaerellales</taxon>
        <taxon>Teratosphaeriaceae</taxon>
        <taxon>Friedmanniomyces</taxon>
    </lineage>
</organism>
<feature type="coiled-coil region" evidence="1">
    <location>
        <begin position="73"/>
        <end position="100"/>
    </location>
</feature>